<dbReference type="InterPro" id="IPR036388">
    <property type="entry name" value="WH-like_DNA-bd_sf"/>
</dbReference>
<dbReference type="InterPro" id="IPR045114">
    <property type="entry name" value="Csn12-like"/>
</dbReference>
<dbReference type="EMBL" id="CP138593">
    <property type="protein sequence ID" value="WPH04913.1"/>
    <property type="molecule type" value="Genomic_DNA"/>
</dbReference>
<keyword evidence="5" id="KW-1185">Reference proteome</keyword>
<sequence length="465" mass="52193">MDALWADFATAHQKPDGYLLASTLSPEPPATDPARLYNFNRWTNAYSVQTDLRYKLQYNPALSLDKREASAWLDVFTAYYHFVTKLLAAEEAQTAGRKGEADWTAVFKGWVDVVGALAKGYQNSTFQSWTIPCLYCAAKYLRVLAIKADDQLASQRDSGLAFGGLQEEDAFDPSSQHETLEDAARQINRLFALCIGDRNPIEESRKWALYGLANFLIKTYFKLSSVSLCRNIIRSLRASSDDMPALSQYPMAHQVTFKYYNGVLCFLEEDYPAAEEFLSSAYEMCNKKAMKNIQLILTYLIPTKMMTSHRLPTQEFLSVYPNLERLYGPIREAIRRADLSAFDAALEKGEDEFVKRRVYLTLERGRDIILRNLFRKVFVGGGFETPKEGDTGPPVRRTRVPTKEFATALQLAGADVGDGNGGVDMDEVECLIANSIYKNFMKGYIARDRGIVVLSKAGAFPGTGV</sequence>
<dbReference type="FunFam" id="1.10.10.10:FF:000366">
    <property type="entry name" value="COP9 signalosome complex subunit"/>
    <property type="match status" value="1"/>
</dbReference>
<dbReference type="Pfam" id="PF01399">
    <property type="entry name" value="PCI"/>
    <property type="match status" value="1"/>
</dbReference>
<evidence type="ECO:0000313" key="4">
    <source>
        <dbReference type="EMBL" id="WPH04913.1"/>
    </source>
</evidence>
<comment type="similarity">
    <text evidence="1">Belongs to the CSN12 family.</text>
</comment>
<accession>A0AAQ3MCR6</accession>
<evidence type="ECO:0000256" key="1">
    <source>
        <dbReference type="ARBA" id="ARBA00025771"/>
    </source>
</evidence>
<evidence type="ECO:0000256" key="2">
    <source>
        <dbReference type="ARBA" id="ARBA00073854"/>
    </source>
</evidence>
<organism evidence="4 5">
    <name type="scientific">Acrodontium crateriforme</name>
    <dbReference type="NCBI Taxonomy" id="150365"/>
    <lineage>
        <taxon>Eukaryota</taxon>
        <taxon>Fungi</taxon>
        <taxon>Dikarya</taxon>
        <taxon>Ascomycota</taxon>
        <taxon>Pezizomycotina</taxon>
        <taxon>Dothideomycetes</taxon>
        <taxon>Dothideomycetidae</taxon>
        <taxon>Mycosphaerellales</taxon>
        <taxon>Teratosphaeriaceae</taxon>
        <taxon>Acrodontium</taxon>
    </lineage>
</organism>
<dbReference type="Proteomes" id="UP001303373">
    <property type="component" value="Chromosome 14"/>
</dbReference>
<evidence type="ECO:0000313" key="5">
    <source>
        <dbReference type="Proteomes" id="UP001303373"/>
    </source>
</evidence>
<reference evidence="4 5" key="1">
    <citation type="submission" date="2023-11" db="EMBL/GenBank/DDBJ databases">
        <title>An acidophilic fungus is an integral part of prey digestion in a carnivorous sundew plant.</title>
        <authorList>
            <person name="Tsai I.J."/>
        </authorList>
    </citation>
    <scope>NUCLEOTIDE SEQUENCE [LARGE SCALE GENOMIC DNA]</scope>
    <source>
        <strain evidence="4">169a</strain>
    </source>
</reference>
<dbReference type="InterPro" id="IPR000717">
    <property type="entry name" value="PCI_dom"/>
</dbReference>
<dbReference type="PANTHER" id="PTHR12732:SF0">
    <property type="entry name" value="PCI DOMAIN-CONTAINING PROTEIN 2"/>
    <property type="match status" value="1"/>
</dbReference>
<dbReference type="GO" id="GO:0003690">
    <property type="term" value="F:double-stranded DNA binding"/>
    <property type="evidence" value="ECO:0007669"/>
    <property type="project" value="InterPro"/>
</dbReference>
<dbReference type="PROSITE" id="PS50250">
    <property type="entry name" value="PCI"/>
    <property type="match status" value="1"/>
</dbReference>
<dbReference type="AlphaFoldDB" id="A0AAQ3MCR6"/>
<feature type="domain" description="PCI" evidence="3">
    <location>
        <begin position="255"/>
        <end position="459"/>
    </location>
</feature>
<gene>
    <name evidence="4" type="ORF">R9X50_00781000</name>
</gene>
<dbReference type="PANTHER" id="PTHR12732">
    <property type="entry name" value="UNCHARACTERIZED PROTEASOME COMPONENT REGION PCI-CONTAINING"/>
    <property type="match status" value="1"/>
</dbReference>
<protein>
    <recommendedName>
        <fullName evidence="2">Protein CSN12 homolog</fullName>
    </recommendedName>
</protein>
<dbReference type="Gene3D" id="1.10.10.10">
    <property type="entry name" value="Winged helix-like DNA-binding domain superfamily/Winged helix DNA-binding domain"/>
    <property type="match status" value="1"/>
</dbReference>
<dbReference type="GO" id="GO:0003723">
    <property type="term" value="F:RNA binding"/>
    <property type="evidence" value="ECO:0007669"/>
    <property type="project" value="InterPro"/>
</dbReference>
<proteinExistence type="inferred from homology"/>
<evidence type="ECO:0000259" key="3">
    <source>
        <dbReference type="PROSITE" id="PS50250"/>
    </source>
</evidence>
<dbReference type="SMART" id="SM00753">
    <property type="entry name" value="PAM"/>
    <property type="match status" value="1"/>
</dbReference>
<name>A0AAQ3MCR6_9PEZI</name>